<dbReference type="GO" id="GO:0016020">
    <property type="term" value="C:membrane"/>
    <property type="evidence" value="ECO:0007669"/>
    <property type="project" value="UniProtKB-SubCell"/>
</dbReference>
<proteinExistence type="inferred from homology"/>
<protein>
    <recommendedName>
        <fullName evidence="8">Rhodopsin domain-containing protein</fullName>
    </recommendedName>
</protein>
<keyword evidence="3 7" id="KW-1133">Transmembrane helix</keyword>
<feature type="transmembrane region" description="Helical" evidence="7">
    <location>
        <begin position="219"/>
        <end position="241"/>
    </location>
</feature>
<keyword evidence="4 7" id="KW-0472">Membrane</keyword>
<feature type="transmembrane region" description="Helical" evidence="7">
    <location>
        <begin position="189"/>
        <end position="207"/>
    </location>
</feature>
<keyword evidence="2 7" id="KW-0812">Transmembrane</keyword>
<feature type="transmembrane region" description="Helical" evidence="7">
    <location>
        <begin position="117"/>
        <end position="137"/>
    </location>
</feature>
<sequence>MDSLPAGVDLSKVPIAPNPNGEPPNFIDPSSLLTAVEGVGISLIVVSVSVRLFANWRHTGRLRIDDYLCLLGEVIGITNWALNYSLARDCAAKHTWDVPVSLIASQSTLERIGPTQVLGGLALWAVRTAILVLFIRIFHSIRWMRITSYCLIVITALFYASSLIVIVVSCVRRKDQASQIIPPMETLVIAAYGVLIDITIFVLPLPSISSLRLDARKKIGIVVVFLVAFLTVITSVASFAFRVKLYLGNDLVWNGFNIVITGFAEVFGAVIVSCAPALSSFWNHFFTQTKFYAALRCGFSRRKRIGASESGKPNAGARRAMFQRTFRIVNEESCGASGAKDVDTLGDSDEGCCYPVDGD</sequence>
<dbReference type="EMBL" id="ML987198">
    <property type="protein sequence ID" value="KAF2246399.1"/>
    <property type="molecule type" value="Genomic_DNA"/>
</dbReference>
<evidence type="ECO:0000259" key="8">
    <source>
        <dbReference type="Pfam" id="PF20684"/>
    </source>
</evidence>
<evidence type="ECO:0000256" key="2">
    <source>
        <dbReference type="ARBA" id="ARBA00022692"/>
    </source>
</evidence>
<keyword evidence="10" id="KW-1185">Reference proteome</keyword>
<feature type="transmembrane region" description="Helical" evidence="7">
    <location>
        <begin position="253"/>
        <end position="278"/>
    </location>
</feature>
<evidence type="ECO:0000256" key="1">
    <source>
        <dbReference type="ARBA" id="ARBA00004141"/>
    </source>
</evidence>
<reference evidence="9" key="1">
    <citation type="journal article" date="2020" name="Stud. Mycol.">
        <title>101 Dothideomycetes genomes: a test case for predicting lifestyles and emergence of pathogens.</title>
        <authorList>
            <person name="Haridas S."/>
            <person name="Albert R."/>
            <person name="Binder M."/>
            <person name="Bloem J."/>
            <person name="Labutti K."/>
            <person name="Salamov A."/>
            <person name="Andreopoulos B."/>
            <person name="Baker S."/>
            <person name="Barry K."/>
            <person name="Bills G."/>
            <person name="Bluhm B."/>
            <person name="Cannon C."/>
            <person name="Castanera R."/>
            <person name="Culley D."/>
            <person name="Daum C."/>
            <person name="Ezra D."/>
            <person name="Gonzalez J."/>
            <person name="Henrissat B."/>
            <person name="Kuo A."/>
            <person name="Liang C."/>
            <person name="Lipzen A."/>
            <person name="Lutzoni F."/>
            <person name="Magnuson J."/>
            <person name="Mondo S."/>
            <person name="Nolan M."/>
            <person name="Ohm R."/>
            <person name="Pangilinan J."/>
            <person name="Park H.-J."/>
            <person name="Ramirez L."/>
            <person name="Alfaro M."/>
            <person name="Sun H."/>
            <person name="Tritt A."/>
            <person name="Yoshinaga Y."/>
            <person name="Zwiers L.-H."/>
            <person name="Turgeon B."/>
            <person name="Goodwin S."/>
            <person name="Spatafora J."/>
            <person name="Crous P."/>
            <person name="Grigoriev I."/>
        </authorList>
    </citation>
    <scope>NUCLEOTIDE SEQUENCE</scope>
    <source>
        <strain evidence="9">CBS 122368</strain>
    </source>
</reference>
<dbReference type="PANTHER" id="PTHR33048">
    <property type="entry name" value="PTH11-LIKE INTEGRAL MEMBRANE PROTEIN (AFU_ORTHOLOGUE AFUA_5G11245)"/>
    <property type="match status" value="1"/>
</dbReference>
<evidence type="ECO:0000313" key="10">
    <source>
        <dbReference type="Proteomes" id="UP000800094"/>
    </source>
</evidence>
<comment type="similarity">
    <text evidence="5">Belongs to the SAT4 family.</text>
</comment>
<feature type="transmembrane region" description="Helical" evidence="7">
    <location>
        <begin position="66"/>
        <end position="86"/>
    </location>
</feature>
<dbReference type="GeneID" id="54586903"/>
<evidence type="ECO:0000256" key="7">
    <source>
        <dbReference type="SAM" id="Phobius"/>
    </source>
</evidence>
<gene>
    <name evidence="9" type="ORF">BU26DRAFT_566782</name>
</gene>
<evidence type="ECO:0000256" key="4">
    <source>
        <dbReference type="ARBA" id="ARBA00023136"/>
    </source>
</evidence>
<dbReference type="InterPro" id="IPR052337">
    <property type="entry name" value="SAT4-like"/>
</dbReference>
<comment type="subcellular location">
    <subcellularLocation>
        <location evidence="1">Membrane</location>
        <topology evidence="1">Multi-pass membrane protein</topology>
    </subcellularLocation>
</comment>
<evidence type="ECO:0000313" key="9">
    <source>
        <dbReference type="EMBL" id="KAF2246399.1"/>
    </source>
</evidence>
<feature type="domain" description="Rhodopsin" evidence="8">
    <location>
        <begin position="50"/>
        <end position="282"/>
    </location>
</feature>
<evidence type="ECO:0000256" key="5">
    <source>
        <dbReference type="ARBA" id="ARBA00038359"/>
    </source>
</evidence>
<accession>A0A6A6I859</accession>
<evidence type="ECO:0000256" key="3">
    <source>
        <dbReference type="ARBA" id="ARBA00022989"/>
    </source>
</evidence>
<feature type="transmembrane region" description="Helical" evidence="7">
    <location>
        <begin position="32"/>
        <end position="54"/>
    </location>
</feature>
<name>A0A6A6I859_9PLEO</name>
<dbReference type="OrthoDB" id="444631at2759"/>
<dbReference type="Proteomes" id="UP000800094">
    <property type="component" value="Unassembled WGS sequence"/>
</dbReference>
<dbReference type="RefSeq" id="XP_033681403.1">
    <property type="nucleotide sequence ID" value="XM_033833573.1"/>
</dbReference>
<evidence type="ECO:0000256" key="6">
    <source>
        <dbReference type="SAM" id="MobiDB-lite"/>
    </source>
</evidence>
<dbReference type="AlphaFoldDB" id="A0A6A6I859"/>
<feature type="transmembrane region" description="Helical" evidence="7">
    <location>
        <begin position="149"/>
        <end position="169"/>
    </location>
</feature>
<feature type="region of interest" description="Disordered" evidence="6">
    <location>
        <begin position="1"/>
        <end position="22"/>
    </location>
</feature>
<dbReference type="PANTHER" id="PTHR33048:SF146">
    <property type="entry name" value="INTEGRAL MEMBRANE PROTEIN"/>
    <property type="match status" value="1"/>
</dbReference>
<dbReference type="Pfam" id="PF20684">
    <property type="entry name" value="Fung_rhodopsin"/>
    <property type="match status" value="1"/>
</dbReference>
<organism evidence="9 10">
    <name type="scientific">Trematosphaeria pertusa</name>
    <dbReference type="NCBI Taxonomy" id="390896"/>
    <lineage>
        <taxon>Eukaryota</taxon>
        <taxon>Fungi</taxon>
        <taxon>Dikarya</taxon>
        <taxon>Ascomycota</taxon>
        <taxon>Pezizomycotina</taxon>
        <taxon>Dothideomycetes</taxon>
        <taxon>Pleosporomycetidae</taxon>
        <taxon>Pleosporales</taxon>
        <taxon>Massarineae</taxon>
        <taxon>Trematosphaeriaceae</taxon>
        <taxon>Trematosphaeria</taxon>
    </lineage>
</organism>
<dbReference type="InterPro" id="IPR049326">
    <property type="entry name" value="Rhodopsin_dom_fungi"/>
</dbReference>